<dbReference type="Gene3D" id="2.60.120.860">
    <property type="match status" value="1"/>
</dbReference>
<dbReference type="AlphaFoldDB" id="A0A9D2J8T4"/>
<organism evidence="2 3">
    <name type="scientific">Candidatus Gemmiger excrementigallinarum</name>
    <dbReference type="NCBI Taxonomy" id="2838609"/>
    <lineage>
        <taxon>Bacteria</taxon>
        <taxon>Bacillati</taxon>
        <taxon>Bacillota</taxon>
        <taxon>Clostridia</taxon>
        <taxon>Eubacteriales</taxon>
        <taxon>Gemmiger</taxon>
    </lineage>
</organism>
<comment type="caution">
    <text evidence="2">The sequence shown here is derived from an EMBL/GenBank/DDBJ whole genome shotgun (WGS) entry which is preliminary data.</text>
</comment>
<reference evidence="2" key="1">
    <citation type="journal article" date="2021" name="PeerJ">
        <title>Extensive microbial diversity within the chicken gut microbiome revealed by metagenomics and culture.</title>
        <authorList>
            <person name="Gilroy R."/>
            <person name="Ravi A."/>
            <person name="Getino M."/>
            <person name="Pursley I."/>
            <person name="Horton D.L."/>
            <person name="Alikhan N.F."/>
            <person name="Baker D."/>
            <person name="Gharbi K."/>
            <person name="Hall N."/>
            <person name="Watson M."/>
            <person name="Adriaenssens E.M."/>
            <person name="Foster-Nyarko E."/>
            <person name="Jarju S."/>
            <person name="Secka A."/>
            <person name="Antonio M."/>
            <person name="Oren A."/>
            <person name="Chaudhuri R.R."/>
            <person name="La Ragione R."/>
            <person name="Hildebrand F."/>
            <person name="Pallen M.J."/>
        </authorList>
    </citation>
    <scope>NUCLEOTIDE SEQUENCE</scope>
    <source>
        <strain evidence="2">ChiSxjej1B13-11774</strain>
    </source>
</reference>
<dbReference type="Pfam" id="PF22768">
    <property type="entry name" value="SPP1_Dit"/>
    <property type="match status" value="1"/>
</dbReference>
<evidence type="ECO:0000259" key="1">
    <source>
        <dbReference type="Pfam" id="PF22768"/>
    </source>
</evidence>
<evidence type="ECO:0000313" key="2">
    <source>
        <dbReference type="EMBL" id="HIZ41390.1"/>
    </source>
</evidence>
<dbReference type="EMBL" id="DXBP01000018">
    <property type="protein sequence ID" value="HIZ41390.1"/>
    <property type="molecule type" value="Genomic_DNA"/>
</dbReference>
<proteinExistence type="predicted"/>
<sequence length="235" mass="25196">MTDFFADDFFVNDQGSSAFGARLLASYAVGGASLTRSRVQPAAGMRFVPAGSRVGLREISLPVHIFGTTPREVQQQKSALDAALLADPVELYLPDGFLYTASCDSIGEVTEYSQDGCILAGSYKLSGFRHDPLETVHLPVGGGAFLAKGTAPDMECRLTCTVGTASDSYLMAGILWVDVKAGDVLVLDGIRRKVTRNSENALNQTDLTQWPLLAPGSNIMTAPDAMTVEYYPIYL</sequence>
<name>A0A9D2J8T4_9FIRM</name>
<dbReference type="Proteomes" id="UP000824048">
    <property type="component" value="Unassembled WGS sequence"/>
</dbReference>
<evidence type="ECO:0000313" key="3">
    <source>
        <dbReference type="Proteomes" id="UP000824048"/>
    </source>
</evidence>
<gene>
    <name evidence="2" type="ORF">H9811_02390</name>
</gene>
<feature type="domain" description="Siphovirus-type tail component C-terminal" evidence="1">
    <location>
        <begin position="178"/>
        <end position="233"/>
    </location>
</feature>
<protein>
    <submittedName>
        <fullName evidence="2">Phage tail family protein</fullName>
    </submittedName>
</protein>
<dbReference type="InterPro" id="IPR054738">
    <property type="entry name" value="Siphovirus-type_tail_C"/>
</dbReference>
<accession>A0A9D2J8T4</accession>
<reference evidence="2" key="2">
    <citation type="submission" date="2021-04" db="EMBL/GenBank/DDBJ databases">
        <authorList>
            <person name="Gilroy R."/>
        </authorList>
    </citation>
    <scope>NUCLEOTIDE SEQUENCE</scope>
    <source>
        <strain evidence="2">ChiSxjej1B13-11774</strain>
    </source>
</reference>